<dbReference type="Pfam" id="PF26640">
    <property type="entry name" value="DUF8212"/>
    <property type="match status" value="1"/>
</dbReference>
<protein>
    <submittedName>
        <fullName evidence="3">Uncharacterized protein</fullName>
    </submittedName>
</protein>
<dbReference type="Pfam" id="PF06985">
    <property type="entry name" value="HET"/>
    <property type="match status" value="1"/>
</dbReference>
<dbReference type="InParanoid" id="A0A0C3JPK2"/>
<feature type="domain" description="Heterokaryon incompatibility" evidence="1">
    <location>
        <begin position="42"/>
        <end position="143"/>
    </location>
</feature>
<keyword evidence="4" id="KW-1185">Reference proteome</keyword>
<gene>
    <name evidence="3" type="ORF">M404DRAFT_813775</name>
</gene>
<organism evidence="3 4">
    <name type="scientific">Pisolithus tinctorius Marx 270</name>
    <dbReference type="NCBI Taxonomy" id="870435"/>
    <lineage>
        <taxon>Eukaryota</taxon>
        <taxon>Fungi</taxon>
        <taxon>Dikarya</taxon>
        <taxon>Basidiomycota</taxon>
        <taxon>Agaricomycotina</taxon>
        <taxon>Agaricomycetes</taxon>
        <taxon>Agaricomycetidae</taxon>
        <taxon>Boletales</taxon>
        <taxon>Sclerodermatineae</taxon>
        <taxon>Pisolithaceae</taxon>
        <taxon>Pisolithus</taxon>
    </lineage>
</organism>
<dbReference type="EMBL" id="KN832005">
    <property type="protein sequence ID" value="KIN99406.1"/>
    <property type="molecule type" value="Genomic_DNA"/>
</dbReference>
<reference evidence="4" key="2">
    <citation type="submission" date="2015-01" db="EMBL/GenBank/DDBJ databases">
        <title>Evolutionary Origins and Diversification of the Mycorrhizal Mutualists.</title>
        <authorList>
            <consortium name="DOE Joint Genome Institute"/>
            <consortium name="Mycorrhizal Genomics Consortium"/>
            <person name="Kohler A."/>
            <person name="Kuo A."/>
            <person name="Nagy L.G."/>
            <person name="Floudas D."/>
            <person name="Copeland A."/>
            <person name="Barry K.W."/>
            <person name="Cichocki N."/>
            <person name="Veneault-Fourrey C."/>
            <person name="LaButti K."/>
            <person name="Lindquist E.A."/>
            <person name="Lipzen A."/>
            <person name="Lundell T."/>
            <person name="Morin E."/>
            <person name="Murat C."/>
            <person name="Riley R."/>
            <person name="Ohm R."/>
            <person name="Sun H."/>
            <person name="Tunlid A."/>
            <person name="Henrissat B."/>
            <person name="Grigoriev I.V."/>
            <person name="Hibbett D.S."/>
            <person name="Martin F."/>
        </authorList>
    </citation>
    <scope>NUCLEOTIDE SEQUENCE [LARGE SCALE GENOMIC DNA]</scope>
    <source>
        <strain evidence="4">Marx 270</strain>
    </source>
</reference>
<proteinExistence type="predicted"/>
<dbReference type="PANTHER" id="PTHR10622:SF10">
    <property type="entry name" value="HET DOMAIN-CONTAINING PROTEIN"/>
    <property type="match status" value="1"/>
</dbReference>
<name>A0A0C3JPK2_PISTI</name>
<evidence type="ECO:0000259" key="1">
    <source>
        <dbReference type="Pfam" id="PF06985"/>
    </source>
</evidence>
<dbReference type="InterPro" id="IPR010730">
    <property type="entry name" value="HET"/>
</dbReference>
<dbReference type="STRING" id="870435.A0A0C3JPK2"/>
<evidence type="ECO:0000259" key="2">
    <source>
        <dbReference type="Pfam" id="PF26640"/>
    </source>
</evidence>
<evidence type="ECO:0000313" key="4">
    <source>
        <dbReference type="Proteomes" id="UP000054217"/>
    </source>
</evidence>
<reference evidence="3 4" key="1">
    <citation type="submission" date="2014-04" db="EMBL/GenBank/DDBJ databases">
        <authorList>
            <consortium name="DOE Joint Genome Institute"/>
            <person name="Kuo A."/>
            <person name="Kohler A."/>
            <person name="Costa M.D."/>
            <person name="Nagy L.G."/>
            <person name="Floudas D."/>
            <person name="Copeland A."/>
            <person name="Barry K.W."/>
            <person name="Cichocki N."/>
            <person name="Veneault-Fourrey C."/>
            <person name="LaButti K."/>
            <person name="Lindquist E.A."/>
            <person name="Lipzen A."/>
            <person name="Lundell T."/>
            <person name="Morin E."/>
            <person name="Murat C."/>
            <person name="Sun H."/>
            <person name="Tunlid A."/>
            <person name="Henrissat B."/>
            <person name="Grigoriev I.V."/>
            <person name="Hibbett D.S."/>
            <person name="Martin F."/>
            <person name="Nordberg H.P."/>
            <person name="Cantor M.N."/>
            <person name="Hua S.X."/>
        </authorList>
    </citation>
    <scope>NUCLEOTIDE SEQUENCE [LARGE SCALE GENOMIC DNA]</scope>
    <source>
        <strain evidence="3 4">Marx 270</strain>
    </source>
</reference>
<dbReference type="InterPro" id="IPR058525">
    <property type="entry name" value="DUF8212"/>
</dbReference>
<dbReference type="Proteomes" id="UP000054217">
    <property type="component" value="Unassembled WGS sequence"/>
</dbReference>
<feature type="domain" description="DUF8212" evidence="2">
    <location>
        <begin position="255"/>
        <end position="281"/>
    </location>
</feature>
<dbReference type="AlphaFoldDB" id="A0A0C3JPK2"/>
<sequence length="549" mass="62704">MRLIDVAAILDVEEGINQGNGVNPNTEIIKWFCGPDLEEKEYAILSHCWGVAKQGEKEVSFKEMTKLLLMDEGRRNEIRGRTGYKKIVDTCKQAKKDGLEWAWVDTCCIDKRSSSELSESINSMYQWYKNAKQCYNYLHDTVGDSWTDWRESTVIPKWFSRGWTLQELIAPKLAHFFDQKWEFIGDKTQLADSLSVVARVPAHVLKYGLDGTRPSVAQVMSWAADRTTTREEDRAYSLLGLLGVHMPMLYGEGKNAFRRLQLEIIRMSNDHSIFAWGHTWTSGWSSSFLADDPSWFRDCGSIELSLFNNNFGQLWKTFTVTNNGIKIRLPTITHGSISQVILACSDLSSYPKMIAIHLVVLDSTCFRIFGIPNHPGKMEFKQHFLPYTEARYPTTSVFELQYPTLSHNGFVLDCVVPEGIEVKDTSITLSEEKDFAAISYVRREDDTRFLVLLSNCGPRCSAFTILSPENFEQKVAFLRWRALQRLVDERSDISPYFVKHAHFRRSIQGARVIYGATHRDEARCMVTIDIARCPGCCTSVSHATYDVAH</sequence>
<dbReference type="OrthoDB" id="2672031at2759"/>
<dbReference type="PANTHER" id="PTHR10622">
    <property type="entry name" value="HET DOMAIN-CONTAINING PROTEIN"/>
    <property type="match status" value="1"/>
</dbReference>
<accession>A0A0C3JPK2</accession>
<dbReference type="HOGENOM" id="CLU_000288_138_12_1"/>
<evidence type="ECO:0000313" key="3">
    <source>
        <dbReference type="EMBL" id="KIN99406.1"/>
    </source>
</evidence>